<protein>
    <submittedName>
        <fullName evidence="2">SRSO17 transposase</fullName>
    </submittedName>
</protein>
<comment type="caution">
    <text evidence="2">The sequence shown here is derived from an EMBL/GenBank/DDBJ whole genome shotgun (WGS) entry which is preliminary data.</text>
</comment>
<reference evidence="2 3" key="1">
    <citation type="submission" date="2020-08" db="EMBL/GenBank/DDBJ databases">
        <title>Genomic Encyclopedia of Type Strains, Phase IV (KMG-IV): sequencing the most valuable type-strain genomes for metagenomic binning, comparative biology and taxonomic classification.</title>
        <authorList>
            <person name="Goeker M."/>
        </authorList>
    </citation>
    <scope>NUCLEOTIDE SEQUENCE [LARGE SCALE GENOMIC DNA]</scope>
    <source>
        <strain evidence="2 3">DSM 26438</strain>
    </source>
</reference>
<dbReference type="InterPro" id="IPR039365">
    <property type="entry name" value="IS701-like"/>
</dbReference>
<name>A0A7W6CJX6_9HYPH</name>
<evidence type="ECO:0000313" key="2">
    <source>
        <dbReference type="EMBL" id="MBB3948466.1"/>
    </source>
</evidence>
<organism evidence="2 3">
    <name type="scientific">Rhizobium skierniewicense</name>
    <dbReference type="NCBI Taxonomy" id="984260"/>
    <lineage>
        <taxon>Bacteria</taxon>
        <taxon>Pseudomonadati</taxon>
        <taxon>Pseudomonadota</taxon>
        <taxon>Alphaproteobacteria</taxon>
        <taxon>Hyphomicrobiales</taxon>
        <taxon>Rhizobiaceae</taxon>
        <taxon>Rhizobium/Agrobacterium group</taxon>
        <taxon>Rhizobium</taxon>
    </lineage>
</organism>
<feature type="region of interest" description="Disordered" evidence="1">
    <location>
        <begin position="164"/>
        <end position="193"/>
    </location>
</feature>
<dbReference type="SUPFAM" id="SSF53098">
    <property type="entry name" value="Ribonuclease H-like"/>
    <property type="match status" value="1"/>
</dbReference>
<gene>
    <name evidence="2" type="ORF">GGQ73_004453</name>
</gene>
<dbReference type="EMBL" id="JACIDV010000019">
    <property type="protein sequence ID" value="MBB3948466.1"/>
    <property type="molecule type" value="Genomic_DNA"/>
</dbReference>
<proteinExistence type="predicted"/>
<dbReference type="Proteomes" id="UP000565286">
    <property type="component" value="Unassembled WGS sequence"/>
</dbReference>
<dbReference type="PANTHER" id="PTHR33627">
    <property type="entry name" value="TRANSPOSASE"/>
    <property type="match status" value="1"/>
</dbReference>
<accession>A0A7W6CJX6</accession>
<dbReference type="InterPro" id="IPR012337">
    <property type="entry name" value="RNaseH-like_sf"/>
</dbReference>
<evidence type="ECO:0000256" key="1">
    <source>
        <dbReference type="SAM" id="MobiDB-lite"/>
    </source>
</evidence>
<keyword evidence="3" id="KW-1185">Reference proteome</keyword>
<feature type="compositionally biased region" description="Basic residues" evidence="1">
    <location>
        <begin position="165"/>
        <end position="175"/>
    </location>
</feature>
<dbReference type="AlphaFoldDB" id="A0A7W6CJX6"/>
<evidence type="ECO:0000313" key="3">
    <source>
        <dbReference type="Proteomes" id="UP000565286"/>
    </source>
</evidence>
<feature type="compositionally biased region" description="Polar residues" evidence="1">
    <location>
        <begin position="184"/>
        <end position="193"/>
    </location>
</feature>
<dbReference type="PANTHER" id="PTHR33627:SF1">
    <property type="entry name" value="TRANSPOSASE"/>
    <property type="match status" value="1"/>
</dbReference>
<sequence length="193" mass="21957">MIFPVSGHGRSRKHSIPDTLSVAAETMLASASWKKASWRRGTKGRLTARFAALRIRIADGTPQRIHDKGQQHMPGEAAWLVSEWRSNDERKYYLSNLPVDATLKVLAAAIKARWVCEQAHQQTKEELGFDPLEGRSWQGLHRHALMTMIAYAFLQHQKLQTAKWEKKKQRVRRGPPKPTLPTARPSSRDQCAC</sequence>